<accession>W9GC68</accession>
<name>W9GC68_9MICO</name>
<dbReference type="Proteomes" id="UP000019494">
    <property type="component" value="Unassembled WGS sequence"/>
</dbReference>
<dbReference type="Pfam" id="PF18726">
    <property type="entry name" value="HEPN_SAV_6107"/>
    <property type="match status" value="1"/>
</dbReference>
<proteinExistence type="predicted"/>
<dbReference type="PATRIC" id="fig|584657.3.peg.4425"/>
<feature type="domain" description="SAV-6107-like HEPN" evidence="1">
    <location>
        <begin position="5"/>
        <end position="70"/>
    </location>
</feature>
<comment type="caution">
    <text evidence="2">The sequence shown here is derived from an EMBL/GenBank/DDBJ whole genome shotgun (WGS) entry which is preliminary data.</text>
</comment>
<dbReference type="AlphaFoldDB" id="W9GC68"/>
<dbReference type="InterPro" id="IPR040891">
    <property type="entry name" value="HEPN_SAV_6107"/>
</dbReference>
<dbReference type="EMBL" id="AWQS01000570">
    <property type="protein sequence ID" value="EWT02413.1"/>
    <property type="molecule type" value="Genomic_DNA"/>
</dbReference>
<feature type="non-terminal residue" evidence="2">
    <location>
        <position position="1"/>
    </location>
</feature>
<keyword evidence="3" id="KW-1185">Reference proteome</keyword>
<reference evidence="3" key="1">
    <citation type="submission" date="2013-08" db="EMBL/GenBank/DDBJ databases">
        <title>Intrasporangium oryzae NRRL B-24470.</title>
        <authorList>
            <person name="Liu H."/>
            <person name="Wang G."/>
        </authorList>
    </citation>
    <scope>NUCLEOTIDE SEQUENCE [LARGE SCALE GENOMIC DNA]</scope>
    <source>
        <strain evidence="3">Q5-1</strain>
    </source>
</reference>
<gene>
    <name evidence="2" type="ORF">N864_20310</name>
</gene>
<sequence length="99" mass="10650">LVAARVPAPPRSRPRSVWHTLPEVAPELGEWATFFAASSRRQALADRGGWVSAREADDLLRQSEMFLRLVSDLLGAPLAAPLPESITPALVARPTGRGA</sequence>
<dbReference type="RefSeq" id="WP_034723060.1">
    <property type="nucleotide sequence ID" value="NZ_AWQS01000570.1"/>
</dbReference>
<organism evidence="2 3">
    <name type="scientific">Intrasporangium chromatireducens Q5-1</name>
    <dbReference type="NCBI Taxonomy" id="584657"/>
    <lineage>
        <taxon>Bacteria</taxon>
        <taxon>Bacillati</taxon>
        <taxon>Actinomycetota</taxon>
        <taxon>Actinomycetes</taxon>
        <taxon>Micrococcales</taxon>
        <taxon>Intrasporangiaceae</taxon>
        <taxon>Intrasporangium</taxon>
    </lineage>
</organism>
<protein>
    <recommendedName>
        <fullName evidence="1">SAV-6107-like HEPN domain-containing protein</fullName>
    </recommendedName>
</protein>
<evidence type="ECO:0000313" key="3">
    <source>
        <dbReference type="Proteomes" id="UP000019494"/>
    </source>
</evidence>
<evidence type="ECO:0000313" key="2">
    <source>
        <dbReference type="EMBL" id="EWT02413.1"/>
    </source>
</evidence>
<evidence type="ECO:0000259" key="1">
    <source>
        <dbReference type="Pfam" id="PF18726"/>
    </source>
</evidence>